<dbReference type="GeneID" id="20077248"/>
<evidence type="ECO:0000256" key="1">
    <source>
        <dbReference type="ARBA" id="ARBA00022723"/>
    </source>
</evidence>
<keyword evidence="1" id="KW-0479">Metal-binding</keyword>
<evidence type="ECO:0000256" key="4">
    <source>
        <dbReference type="PROSITE-ProRule" id="PRU00042"/>
    </source>
</evidence>
<evidence type="ECO:0000313" key="7">
    <source>
        <dbReference type="EMBL" id="ETW09685.1"/>
    </source>
</evidence>
<dbReference type="SUPFAM" id="SSF47473">
    <property type="entry name" value="EF-hand"/>
    <property type="match status" value="1"/>
</dbReference>
<protein>
    <submittedName>
        <fullName evidence="7">Uncharacterized protein</fullName>
    </submittedName>
</protein>
<dbReference type="CDD" id="cd00051">
    <property type="entry name" value="EFh"/>
    <property type="match status" value="2"/>
</dbReference>
<organism evidence="7">
    <name type="scientific">Aphanomyces invadans</name>
    <dbReference type="NCBI Taxonomy" id="157072"/>
    <lineage>
        <taxon>Eukaryota</taxon>
        <taxon>Sar</taxon>
        <taxon>Stramenopiles</taxon>
        <taxon>Oomycota</taxon>
        <taxon>Saprolegniomycetes</taxon>
        <taxon>Saprolegniales</taxon>
        <taxon>Verrucalvaceae</taxon>
        <taxon>Aphanomyces</taxon>
    </lineage>
</organism>
<dbReference type="OrthoDB" id="78369at2759"/>
<sequence length="1462" mass="165103">MRTLEKIEWPEPASIDLLAEFRWLVGDAPQHGPSPKTLSLNAKVGTLKETSPYTQLFAEAHRAKLVLTSAQIAERKVRRVADAMEFHVQSNNDAMASPGKRRHRATNPIELLPSTFPLLDGAIDFKSWQEEASACMAMPPVAVPESTSLDNIVNTTTISSTTSKLPSVVALNAGRPHESKTSTFVACGASSTPTKCESVAGELDDHLMQEISQDPWITDQLDPVALTKDLVLDPNDGPSSLPTASNTLRQGAAKYSIEMQHRIQKAIYAHQGKDMWTDQTASLLAAEMSADIVFGDGSEGNAAPFNTGAAVLPDPVELEATWIEQTAATVRDAAQTELAKGRPHAAVAVIEAGVHKLLQDDVGGVKEKSSWGFNYSMAKAYRHRFSNLIAASTTVQRYYRGFHTRRMLAKKRWLAHVSAACIQRWWRACNRHKEAMRVRIQTAMRKKLACKKVHVRRQQKKLVRNLRQLVRAWVLEFHSLQKRRRRLGLEQFYALTKDRWLRGYLARYRVRQLKCRLERDEAARSTRERAFVSSNVAVKMATFECQLNSASTTSLLGTRRKRLTLQLKATAIERTAARKHLPPVERRRAQVRDVFDAYDVDGSGSMDSRELKSLFDELGIAIDRRGLQDALAAIDADHNGVVDFDEFYNWLDTAPTQRHNGRRRRLDRPELVFLKMKLSMKHLLNRWTDASFSQHAARLLYHDESLRQTSAMQVAFRRTEPPRFACVYCGMAFALYKPYWAHQRACDKNFSQHVVKGGSPEDEEALRMSMEEKAVAAAVVSVADDVCAYVETKSGRRVLHQEVQRVKQLNSATTDTSKASRETMRLRHLFFSYDLDASGFLDRREFADIARDLGEVATGATFDALDVSGSGKLSFKEFAAWATTHILAPQRRPLATRIKRLWTRVVHGKAKQRRAEALRYMIAREKWLGQVQARLAFRDRFPPLYQCLECQAAFCRQETFDNHVANAAAIHARQMEMSAHFRHRVGLTDAVKSVLEAAIQEAKEVEVDAAVQRFVQMARGRADTNTTALQLRGLRIQTHNDGSLHPSPAFLTGVVRCFSHASDAMEVHERGVPVASMATIFRLLHRPAKLVPLAIQALDPTHSGRIRESSLVEWLQQHAMRSCRRRGVWTWKQAGRLVEMANYRHHLASGGLEFMDEDHDLLALHDTHDWVRQFNAYCSTADGKAALAAVTKALRQQNSARKQPIERRADFIFAALETQDAGTDRILRRSELLHALAAVGWIVSERRFWSSLDPGKSGIVTRDCFAAWYPTVHVFESSSEARLALHMKTTLNISALGRAVVAVRYDRSRQEHSTLLKSEDYCSSDVGMKEVQQEAKRIAHLWRNSPRLRWLPSDPTTRIAFAFDMVGSTRAIHCSAIGGLLYFAHCPCDEGAIGNLLPQRDGRIPEADVMRWLLQRRQAHPDSVFKRFAMRVRSLRRKDKVLCLAQAIVLNRRMHEEQGIEP</sequence>
<reference evidence="7" key="1">
    <citation type="submission" date="2013-12" db="EMBL/GenBank/DDBJ databases">
        <title>The Genome Sequence of Aphanomyces invadans NJM9701.</title>
        <authorList>
            <consortium name="The Broad Institute Genomics Platform"/>
            <person name="Russ C."/>
            <person name="Tyler B."/>
            <person name="van West P."/>
            <person name="Dieguez-Uribeondo J."/>
            <person name="Young S.K."/>
            <person name="Zeng Q."/>
            <person name="Gargeya S."/>
            <person name="Fitzgerald M."/>
            <person name="Abouelleil A."/>
            <person name="Alvarado L."/>
            <person name="Chapman S.B."/>
            <person name="Gainer-Dewar J."/>
            <person name="Goldberg J."/>
            <person name="Griggs A."/>
            <person name="Gujja S."/>
            <person name="Hansen M."/>
            <person name="Howarth C."/>
            <person name="Imamovic A."/>
            <person name="Ireland A."/>
            <person name="Larimer J."/>
            <person name="McCowan C."/>
            <person name="Murphy C."/>
            <person name="Pearson M."/>
            <person name="Poon T.W."/>
            <person name="Priest M."/>
            <person name="Roberts A."/>
            <person name="Saif S."/>
            <person name="Shea T."/>
            <person name="Sykes S."/>
            <person name="Wortman J."/>
            <person name="Nusbaum C."/>
            <person name="Birren B."/>
        </authorList>
    </citation>
    <scope>NUCLEOTIDE SEQUENCE [LARGE SCALE GENOMIC DNA]</scope>
    <source>
        <strain evidence="7">NJM9701</strain>
    </source>
</reference>
<dbReference type="InterPro" id="IPR002048">
    <property type="entry name" value="EF_hand_dom"/>
</dbReference>
<dbReference type="eggNOG" id="KOG0028">
    <property type="taxonomic scope" value="Eukaryota"/>
</dbReference>
<dbReference type="SMART" id="SM00054">
    <property type="entry name" value="EFh"/>
    <property type="match status" value="4"/>
</dbReference>
<dbReference type="PROSITE" id="PS50222">
    <property type="entry name" value="EF_HAND_2"/>
    <property type="match status" value="4"/>
</dbReference>
<dbReference type="InterPro" id="IPR018247">
    <property type="entry name" value="EF_Hand_1_Ca_BS"/>
</dbReference>
<dbReference type="Gene3D" id="1.10.238.10">
    <property type="entry name" value="EF-hand"/>
    <property type="match status" value="2"/>
</dbReference>
<dbReference type="EMBL" id="KI913952">
    <property type="protein sequence ID" value="ETW09685.1"/>
    <property type="molecule type" value="Genomic_DNA"/>
</dbReference>
<evidence type="ECO:0000259" key="6">
    <source>
        <dbReference type="PROSITE" id="PS50222"/>
    </source>
</evidence>
<feature type="domain" description="EF-hand" evidence="6">
    <location>
        <begin position="862"/>
        <end position="888"/>
    </location>
</feature>
<dbReference type="Pfam" id="PF13499">
    <property type="entry name" value="EF-hand_7"/>
    <property type="match status" value="2"/>
</dbReference>
<keyword evidence="3" id="KW-0106">Calcium</keyword>
<dbReference type="InterPro" id="IPR013087">
    <property type="entry name" value="Znf_C2H2_type"/>
</dbReference>
<feature type="domain" description="EF-hand" evidence="6">
    <location>
        <begin position="622"/>
        <end position="657"/>
    </location>
</feature>
<dbReference type="Gene3D" id="1.20.5.190">
    <property type="match status" value="1"/>
</dbReference>
<dbReference type="GO" id="GO:0008270">
    <property type="term" value="F:zinc ion binding"/>
    <property type="evidence" value="ECO:0007669"/>
    <property type="project" value="UniProtKB-KW"/>
</dbReference>
<evidence type="ECO:0000256" key="3">
    <source>
        <dbReference type="ARBA" id="ARBA00022837"/>
    </source>
</evidence>
<dbReference type="GO" id="GO:0005509">
    <property type="term" value="F:calcium ion binding"/>
    <property type="evidence" value="ECO:0007669"/>
    <property type="project" value="InterPro"/>
</dbReference>
<dbReference type="PROSITE" id="PS50096">
    <property type="entry name" value="IQ"/>
    <property type="match status" value="1"/>
</dbReference>
<dbReference type="RefSeq" id="XP_008861096.1">
    <property type="nucleotide sequence ID" value="XM_008862874.1"/>
</dbReference>
<accession>A0A024UUQ2</accession>
<dbReference type="InterPro" id="IPR039647">
    <property type="entry name" value="EF_hand_pair_protein_CML-like"/>
</dbReference>
<dbReference type="VEuPathDB" id="FungiDB:H310_00198"/>
<keyword evidence="4" id="KW-0863">Zinc-finger</keyword>
<name>A0A024UUQ2_9STRA</name>
<feature type="domain" description="EF-hand" evidence="6">
    <location>
        <begin position="821"/>
        <end position="856"/>
    </location>
</feature>
<evidence type="ECO:0000259" key="5">
    <source>
        <dbReference type="PROSITE" id="PS50157"/>
    </source>
</evidence>
<feature type="domain" description="EF-hand" evidence="6">
    <location>
        <begin position="586"/>
        <end position="621"/>
    </location>
</feature>
<evidence type="ECO:0000256" key="2">
    <source>
        <dbReference type="ARBA" id="ARBA00022737"/>
    </source>
</evidence>
<keyword evidence="4" id="KW-0862">Zinc</keyword>
<keyword evidence="2" id="KW-0677">Repeat</keyword>
<dbReference type="PANTHER" id="PTHR10891">
    <property type="entry name" value="EF-HAND CALCIUM-BINDING DOMAIN CONTAINING PROTEIN"/>
    <property type="match status" value="1"/>
</dbReference>
<dbReference type="PROSITE" id="PS00018">
    <property type="entry name" value="EF_HAND_1"/>
    <property type="match status" value="4"/>
</dbReference>
<dbReference type="PROSITE" id="PS50157">
    <property type="entry name" value="ZINC_FINGER_C2H2_2"/>
    <property type="match status" value="1"/>
</dbReference>
<dbReference type="CDD" id="cd23767">
    <property type="entry name" value="IQCD"/>
    <property type="match status" value="1"/>
</dbReference>
<feature type="domain" description="C2H2-type" evidence="5">
    <location>
        <begin position="945"/>
        <end position="976"/>
    </location>
</feature>
<dbReference type="STRING" id="157072.A0A024UUQ2"/>
<gene>
    <name evidence="7" type="ORF">H310_00198</name>
</gene>
<dbReference type="InterPro" id="IPR011992">
    <property type="entry name" value="EF-hand-dom_pair"/>
</dbReference>
<proteinExistence type="predicted"/>